<dbReference type="AlphaFoldDB" id="A0A3N4HT39"/>
<reference evidence="1 2" key="1">
    <citation type="journal article" date="2018" name="Nat. Ecol. Evol.">
        <title>Pezizomycetes genomes reveal the molecular basis of ectomycorrhizal truffle lifestyle.</title>
        <authorList>
            <person name="Murat C."/>
            <person name="Payen T."/>
            <person name="Noel B."/>
            <person name="Kuo A."/>
            <person name="Morin E."/>
            <person name="Chen J."/>
            <person name="Kohler A."/>
            <person name="Krizsan K."/>
            <person name="Balestrini R."/>
            <person name="Da Silva C."/>
            <person name="Montanini B."/>
            <person name="Hainaut M."/>
            <person name="Levati E."/>
            <person name="Barry K.W."/>
            <person name="Belfiori B."/>
            <person name="Cichocki N."/>
            <person name="Clum A."/>
            <person name="Dockter R.B."/>
            <person name="Fauchery L."/>
            <person name="Guy J."/>
            <person name="Iotti M."/>
            <person name="Le Tacon F."/>
            <person name="Lindquist E.A."/>
            <person name="Lipzen A."/>
            <person name="Malagnac F."/>
            <person name="Mello A."/>
            <person name="Molinier V."/>
            <person name="Miyauchi S."/>
            <person name="Poulain J."/>
            <person name="Riccioni C."/>
            <person name="Rubini A."/>
            <person name="Sitrit Y."/>
            <person name="Splivallo R."/>
            <person name="Traeger S."/>
            <person name="Wang M."/>
            <person name="Zifcakova L."/>
            <person name="Wipf D."/>
            <person name="Zambonelli A."/>
            <person name="Paolocci F."/>
            <person name="Nowrousian M."/>
            <person name="Ottonello S."/>
            <person name="Baldrian P."/>
            <person name="Spatafora J.W."/>
            <person name="Henrissat B."/>
            <person name="Nagy L.G."/>
            <person name="Aury J.M."/>
            <person name="Wincker P."/>
            <person name="Grigoriev I.V."/>
            <person name="Bonfante P."/>
            <person name="Martin F.M."/>
        </authorList>
    </citation>
    <scope>NUCLEOTIDE SEQUENCE [LARGE SCALE GENOMIC DNA]</scope>
    <source>
        <strain evidence="1 2">RN42</strain>
    </source>
</reference>
<dbReference type="Proteomes" id="UP000275078">
    <property type="component" value="Unassembled WGS sequence"/>
</dbReference>
<evidence type="ECO:0000313" key="2">
    <source>
        <dbReference type="Proteomes" id="UP000275078"/>
    </source>
</evidence>
<name>A0A3N4HT39_ASCIM</name>
<sequence length="352" mass="41782">MDMTKFRSTKLWRVQTAAMTADSDSRWHTSECDPFKEYIQRVISCKELMAEFLAATQSFNDVDLTQLHPNHMPDGAADSMPYVTYLKRFYSDVSYSWDWRRSSSARSEAQREVYNCMVGLQQMECFLAVSNHLIEAAKLPVTPLYDVYSSNCQIKLKAIGNWQSHGYSEFDFQKPFRVCTNAYNRFLERPFDDYYTPPGKNSYIQDVLAGMWNVVSRFIRVETDEATKIAMEEFCTRLKLGLAREEQLFFIQLWYRRVITEVRGLLQLWSDLKEKNDEDWKEKLRERAEGNLFLQLLKLNGRIEEDYAKHFLPSLLFFMRIRSESIETRIMRYLEDGKPRMRIQNPHNILLW</sequence>
<accession>A0A3N4HT39</accession>
<evidence type="ECO:0000313" key="1">
    <source>
        <dbReference type="EMBL" id="RPA76457.1"/>
    </source>
</evidence>
<organism evidence="1 2">
    <name type="scientific">Ascobolus immersus RN42</name>
    <dbReference type="NCBI Taxonomy" id="1160509"/>
    <lineage>
        <taxon>Eukaryota</taxon>
        <taxon>Fungi</taxon>
        <taxon>Dikarya</taxon>
        <taxon>Ascomycota</taxon>
        <taxon>Pezizomycotina</taxon>
        <taxon>Pezizomycetes</taxon>
        <taxon>Pezizales</taxon>
        <taxon>Ascobolaceae</taxon>
        <taxon>Ascobolus</taxon>
    </lineage>
</organism>
<keyword evidence="2" id="KW-1185">Reference proteome</keyword>
<dbReference type="EMBL" id="ML119744">
    <property type="protein sequence ID" value="RPA76457.1"/>
    <property type="molecule type" value="Genomic_DNA"/>
</dbReference>
<gene>
    <name evidence="1" type="ORF">BJ508DRAFT_417587</name>
</gene>
<proteinExistence type="predicted"/>
<protein>
    <submittedName>
        <fullName evidence="1">Uncharacterized protein</fullName>
    </submittedName>
</protein>